<comment type="caution">
    <text evidence="1">The sequence shown here is derived from an EMBL/GenBank/DDBJ whole genome shotgun (WGS) entry which is preliminary data.</text>
</comment>
<organism evidence="1 2">
    <name type="scientific">Thraustotheca clavata</name>
    <dbReference type="NCBI Taxonomy" id="74557"/>
    <lineage>
        <taxon>Eukaryota</taxon>
        <taxon>Sar</taxon>
        <taxon>Stramenopiles</taxon>
        <taxon>Oomycota</taxon>
        <taxon>Saprolegniomycetes</taxon>
        <taxon>Saprolegniales</taxon>
        <taxon>Achlyaceae</taxon>
        <taxon>Thraustotheca</taxon>
    </lineage>
</organism>
<dbReference type="STRING" id="74557.A0A1V9Y414"/>
<dbReference type="Proteomes" id="UP000243217">
    <property type="component" value="Unassembled WGS sequence"/>
</dbReference>
<name>A0A1V9Y414_9STRA</name>
<reference evidence="1 2" key="1">
    <citation type="journal article" date="2014" name="Genome Biol. Evol.">
        <title>The secreted proteins of Achlya hypogyna and Thraustotheca clavata identify the ancestral oomycete secretome and reveal gene acquisitions by horizontal gene transfer.</title>
        <authorList>
            <person name="Misner I."/>
            <person name="Blouin N."/>
            <person name="Leonard G."/>
            <person name="Richards T.A."/>
            <person name="Lane C.E."/>
        </authorList>
    </citation>
    <scope>NUCLEOTIDE SEQUENCE [LARGE SCALE GENOMIC DNA]</scope>
    <source>
        <strain evidence="1 2">ATCC 34112</strain>
    </source>
</reference>
<gene>
    <name evidence="1" type="ORF">THRCLA_12047</name>
</gene>
<proteinExistence type="predicted"/>
<evidence type="ECO:0000313" key="2">
    <source>
        <dbReference type="Proteomes" id="UP000243217"/>
    </source>
</evidence>
<feature type="non-terminal residue" evidence="1">
    <location>
        <position position="1"/>
    </location>
</feature>
<sequence>SGSDLTQVAVAAGLPPVQASVVAIAAGSAAGTPAPIVDVIQAAIDNGASLGQAAAIAVAVESGASQSQIVATAIDAGLSPKVAVIVASNVASTVSSSTGSAANQSSETKTVFQTAEAAGASPEQAAELTVAVQTGASDAQVAQIAIDNGASLGKAATIAAALSSFAPAVTADPTSLVNSPQQVIQAGENAGIPPETAAEMAIALAQGASKDTVSQIAVNAGVSSSTANSVIAEVQTAAPVTEATNVIPNYLQPTK</sequence>
<accession>A0A1V9Y414</accession>
<keyword evidence="2" id="KW-1185">Reference proteome</keyword>
<evidence type="ECO:0000313" key="1">
    <source>
        <dbReference type="EMBL" id="OQR80471.1"/>
    </source>
</evidence>
<dbReference type="EMBL" id="JNBS01005260">
    <property type="protein sequence ID" value="OQR80471.1"/>
    <property type="molecule type" value="Genomic_DNA"/>
</dbReference>
<dbReference type="AlphaFoldDB" id="A0A1V9Y414"/>
<protein>
    <submittedName>
        <fullName evidence="1">Uncharacterized protein</fullName>
    </submittedName>
</protein>